<reference evidence="2 3" key="1">
    <citation type="submission" date="2021-03" db="EMBL/GenBank/DDBJ databases">
        <title>Paenibacillus artemisicola MWE-103 whole genome sequence.</title>
        <authorList>
            <person name="Ham Y.J."/>
        </authorList>
    </citation>
    <scope>NUCLEOTIDE SEQUENCE [LARGE SCALE GENOMIC DNA]</scope>
    <source>
        <strain evidence="2 3">MWE-103</strain>
    </source>
</reference>
<keyword evidence="1" id="KW-0472">Membrane</keyword>
<dbReference type="InterPro" id="IPR006542">
    <property type="entry name" value="DUF1093"/>
</dbReference>
<gene>
    <name evidence="2" type="ORF">I8J29_09390</name>
</gene>
<comment type="caution">
    <text evidence="2">The sequence shown here is derived from an EMBL/GenBank/DDBJ whole genome shotgun (WGS) entry which is preliminary data.</text>
</comment>
<name>A0ABS3W7X1_9BACL</name>
<dbReference type="Proteomes" id="UP000670947">
    <property type="component" value="Unassembled WGS sequence"/>
</dbReference>
<dbReference type="PANTHER" id="PTHR36433">
    <property type="entry name" value="HYPOTHETICAL CYTOSOLIC PROTEIN"/>
    <property type="match status" value="1"/>
</dbReference>
<keyword evidence="1" id="KW-1133">Transmembrane helix</keyword>
<protein>
    <submittedName>
        <fullName evidence="2">YxeA family protein</fullName>
    </submittedName>
</protein>
<dbReference type="SUPFAM" id="SSF159121">
    <property type="entry name" value="BC4932-like"/>
    <property type="match status" value="1"/>
</dbReference>
<dbReference type="EMBL" id="JAGGDJ010000004">
    <property type="protein sequence ID" value="MBO7744407.1"/>
    <property type="molecule type" value="Genomic_DNA"/>
</dbReference>
<feature type="transmembrane region" description="Helical" evidence="1">
    <location>
        <begin position="9"/>
        <end position="28"/>
    </location>
</feature>
<keyword evidence="3" id="KW-1185">Reference proteome</keyword>
<evidence type="ECO:0000313" key="3">
    <source>
        <dbReference type="Proteomes" id="UP000670947"/>
    </source>
</evidence>
<organism evidence="2 3">
    <name type="scientific">Paenibacillus artemisiicola</name>
    <dbReference type="NCBI Taxonomy" id="1172618"/>
    <lineage>
        <taxon>Bacteria</taxon>
        <taxon>Bacillati</taxon>
        <taxon>Bacillota</taxon>
        <taxon>Bacilli</taxon>
        <taxon>Bacillales</taxon>
        <taxon>Paenibacillaceae</taxon>
        <taxon>Paenibacillus</taxon>
    </lineage>
</organism>
<accession>A0ABS3W7X1</accession>
<dbReference type="Gene3D" id="2.40.50.480">
    <property type="match status" value="1"/>
</dbReference>
<evidence type="ECO:0000313" key="2">
    <source>
        <dbReference type="EMBL" id="MBO7744407.1"/>
    </source>
</evidence>
<sequence length="118" mass="13315">MKTKKKAKIVSLTAVVLVITILAVLFVMKYRDVVDRFNPFLTKEFVFVQINHQGKPEPQGRVAYELTGFSAGGMKKKVKFTASTQLPIGTYLKVLAKGAYTQEYEKINEEALPEAMER</sequence>
<proteinExistence type="predicted"/>
<dbReference type="PANTHER" id="PTHR36433:SF2">
    <property type="entry name" value="YXEA FAMILY PROTEIN"/>
    <property type="match status" value="1"/>
</dbReference>
<keyword evidence="1" id="KW-0812">Transmembrane</keyword>
<evidence type="ECO:0000256" key="1">
    <source>
        <dbReference type="SAM" id="Phobius"/>
    </source>
</evidence>
<dbReference type="InterPro" id="IPR036166">
    <property type="entry name" value="YxeA-like_sf"/>
</dbReference>
<dbReference type="Pfam" id="PF06486">
    <property type="entry name" value="DUF1093"/>
    <property type="match status" value="1"/>
</dbReference>
<dbReference type="NCBIfam" id="TIGR01655">
    <property type="entry name" value="yxeA_fam"/>
    <property type="match status" value="1"/>
</dbReference>
<dbReference type="RefSeq" id="WP_208847352.1">
    <property type="nucleotide sequence ID" value="NZ_JAGGDJ010000004.1"/>
</dbReference>